<dbReference type="GO" id="GO:0008408">
    <property type="term" value="F:3'-5' exonuclease activity"/>
    <property type="evidence" value="ECO:0007669"/>
    <property type="project" value="TreeGrafter"/>
</dbReference>
<dbReference type="Pfam" id="PF00929">
    <property type="entry name" value="RNase_T"/>
    <property type="match status" value="1"/>
</dbReference>
<keyword evidence="2" id="KW-0378">Hydrolase</keyword>
<reference evidence="2" key="1">
    <citation type="submission" date="2019-08" db="EMBL/GenBank/DDBJ databases">
        <authorList>
            <person name="Kucharzyk K."/>
            <person name="Murdoch R.W."/>
            <person name="Higgins S."/>
            <person name="Loffler F."/>
        </authorList>
    </citation>
    <scope>NUCLEOTIDE SEQUENCE</scope>
</reference>
<dbReference type="InterPro" id="IPR013520">
    <property type="entry name" value="Ribonucl_H"/>
</dbReference>
<comment type="caution">
    <text evidence="2">The sequence shown here is derived from an EMBL/GenBank/DDBJ whole genome shotgun (WGS) entry which is preliminary data.</text>
</comment>
<dbReference type="EC" id="3.6.4.12" evidence="2"/>
<dbReference type="CDD" id="cd06130">
    <property type="entry name" value="DNA_pol_III_epsilon_like"/>
    <property type="match status" value="1"/>
</dbReference>
<name>A0A644YPX1_9ZZZZ</name>
<dbReference type="GO" id="GO:0003678">
    <property type="term" value="F:DNA helicase activity"/>
    <property type="evidence" value="ECO:0007669"/>
    <property type="project" value="UniProtKB-EC"/>
</dbReference>
<keyword evidence="2" id="KW-0547">Nucleotide-binding</keyword>
<dbReference type="InterPro" id="IPR012337">
    <property type="entry name" value="RNaseH-like_sf"/>
</dbReference>
<sequence>MNSFAAIDFETANEHRTSVCSVGVVLVRDRKITNTFYSLIRPEPEFYRYWNTRVHGITLADTANAPIFPHVWQQIEPLIQGLPLIAHNKSFDESCLKACFRTYQMDYPDYDFLCTLQSAKKVLKGLPNYQLHTVSEHCGFVLNNHHHALADAEACARIALHVFEQ</sequence>
<dbReference type="PANTHER" id="PTHR30231:SF42">
    <property type="entry name" value="EXONUCLEASE"/>
    <property type="match status" value="1"/>
</dbReference>
<evidence type="ECO:0000259" key="1">
    <source>
        <dbReference type="SMART" id="SM00479"/>
    </source>
</evidence>
<dbReference type="EMBL" id="VSSQ01005853">
    <property type="protein sequence ID" value="MPM30672.1"/>
    <property type="molecule type" value="Genomic_DNA"/>
</dbReference>
<dbReference type="GO" id="GO:0005829">
    <property type="term" value="C:cytosol"/>
    <property type="evidence" value="ECO:0007669"/>
    <property type="project" value="TreeGrafter"/>
</dbReference>
<dbReference type="Gene3D" id="3.30.420.10">
    <property type="entry name" value="Ribonuclease H-like superfamily/Ribonuclease H"/>
    <property type="match status" value="1"/>
</dbReference>
<dbReference type="SMART" id="SM00479">
    <property type="entry name" value="EXOIII"/>
    <property type="match status" value="1"/>
</dbReference>
<keyword evidence="2" id="KW-0347">Helicase</keyword>
<gene>
    <name evidence="2" type="primary">dinG_8</name>
    <name evidence="2" type="ORF">SDC9_77222</name>
</gene>
<dbReference type="FunFam" id="3.30.420.10:FF:000045">
    <property type="entry name" value="3'-5' exonuclease DinG"/>
    <property type="match status" value="1"/>
</dbReference>
<dbReference type="AlphaFoldDB" id="A0A644YPX1"/>
<feature type="domain" description="Exonuclease" evidence="1">
    <location>
        <begin position="3"/>
        <end position="165"/>
    </location>
</feature>
<evidence type="ECO:0000313" key="2">
    <source>
        <dbReference type="EMBL" id="MPM30672.1"/>
    </source>
</evidence>
<protein>
    <submittedName>
        <fullName evidence="2">Putative ATP-dependent helicase DinG</fullName>
        <ecNumber evidence="2">3.6.4.12</ecNumber>
    </submittedName>
</protein>
<organism evidence="2">
    <name type="scientific">bioreactor metagenome</name>
    <dbReference type="NCBI Taxonomy" id="1076179"/>
    <lineage>
        <taxon>unclassified sequences</taxon>
        <taxon>metagenomes</taxon>
        <taxon>ecological metagenomes</taxon>
    </lineage>
</organism>
<keyword evidence="2" id="KW-0067">ATP-binding</keyword>
<dbReference type="PANTHER" id="PTHR30231">
    <property type="entry name" value="DNA POLYMERASE III SUBUNIT EPSILON"/>
    <property type="match status" value="1"/>
</dbReference>
<dbReference type="InterPro" id="IPR036397">
    <property type="entry name" value="RNaseH_sf"/>
</dbReference>
<accession>A0A644YPX1</accession>
<dbReference type="SUPFAM" id="SSF53098">
    <property type="entry name" value="Ribonuclease H-like"/>
    <property type="match status" value="1"/>
</dbReference>
<dbReference type="GO" id="GO:0003676">
    <property type="term" value="F:nucleic acid binding"/>
    <property type="evidence" value="ECO:0007669"/>
    <property type="project" value="InterPro"/>
</dbReference>
<proteinExistence type="predicted"/>